<sequence>MDEVRGHSDCHRWEDYLDIFGDLKDAHTVFDESEVHANCMVSIEVFNKFTMIILGESNPILVSRGTSAPIATRLVTTLPEKLTIRFAYTLEEADQKTKALRASAINVSVRDDLSSYDAPYCALRMSGRSCTTKFKDNSRCIGLGCDDQQTIVMIRIWHCLATPRRHFRRFIS</sequence>
<keyword evidence="2" id="KW-1185">Reference proteome</keyword>
<reference evidence="1" key="1">
    <citation type="journal article" date="2022" name="Int. J. Mol. Sci.">
        <title>Draft Genome of Tanacetum Coccineum: Genomic Comparison of Closely Related Tanacetum-Family Plants.</title>
        <authorList>
            <person name="Yamashiro T."/>
            <person name="Shiraishi A."/>
            <person name="Nakayama K."/>
            <person name="Satake H."/>
        </authorList>
    </citation>
    <scope>NUCLEOTIDE SEQUENCE</scope>
</reference>
<protein>
    <submittedName>
        <fullName evidence="1">Uncharacterized protein</fullName>
    </submittedName>
</protein>
<accession>A0ABQ5AX62</accession>
<organism evidence="1 2">
    <name type="scientific">Tanacetum coccineum</name>
    <dbReference type="NCBI Taxonomy" id="301880"/>
    <lineage>
        <taxon>Eukaryota</taxon>
        <taxon>Viridiplantae</taxon>
        <taxon>Streptophyta</taxon>
        <taxon>Embryophyta</taxon>
        <taxon>Tracheophyta</taxon>
        <taxon>Spermatophyta</taxon>
        <taxon>Magnoliopsida</taxon>
        <taxon>eudicotyledons</taxon>
        <taxon>Gunneridae</taxon>
        <taxon>Pentapetalae</taxon>
        <taxon>asterids</taxon>
        <taxon>campanulids</taxon>
        <taxon>Asterales</taxon>
        <taxon>Asteraceae</taxon>
        <taxon>Asteroideae</taxon>
        <taxon>Anthemideae</taxon>
        <taxon>Anthemidinae</taxon>
        <taxon>Tanacetum</taxon>
    </lineage>
</organism>
<dbReference type="Proteomes" id="UP001151760">
    <property type="component" value="Unassembled WGS sequence"/>
</dbReference>
<evidence type="ECO:0000313" key="2">
    <source>
        <dbReference type="Proteomes" id="UP001151760"/>
    </source>
</evidence>
<comment type="caution">
    <text evidence="1">The sequence shown here is derived from an EMBL/GenBank/DDBJ whole genome shotgun (WGS) entry which is preliminary data.</text>
</comment>
<evidence type="ECO:0000313" key="1">
    <source>
        <dbReference type="EMBL" id="GJT06896.1"/>
    </source>
</evidence>
<proteinExistence type="predicted"/>
<reference evidence="1" key="2">
    <citation type="submission" date="2022-01" db="EMBL/GenBank/DDBJ databases">
        <authorList>
            <person name="Yamashiro T."/>
            <person name="Shiraishi A."/>
            <person name="Satake H."/>
            <person name="Nakayama K."/>
        </authorList>
    </citation>
    <scope>NUCLEOTIDE SEQUENCE</scope>
</reference>
<gene>
    <name evidence="1" type="ORF">Tco_0841358</name>
</gene>
<name>A0ABQ5AX62_9ASTR</name>
<dbReference type="EMBL" id="BQNB010012706">
    <property type="protein sequence ID" value="GJT06896.1"/>
    <property type="molecule type" value="Genomic_DNA"/>
</dbReference>